<evidence type="ECO:0000256" key="1">
    <source>
        <dbReference type="ARBA" id="ARBA00023015"/>
    </source>
</evidence>
<organism evidence="5 6">
    <name type="scientific">Kitasatospora paracochleata</name>
    <dbReference type="NCBI Taxonomy" id="58354"/>
    <lineage>
        <taxon>Bacteria</taxon>
        <taxon>Bacillati</taxon>
        <taxon>Actinomycetota</taxon>
        <taxon>Actinomycetes</taxon>
        <taxon>Kitasatosporales</taxon>
        <taxon>Streptomycetaceae</taxon>
        <taxon>Kitasatospora</taxon>
    </lineage>
</organism>
<keyword evidence="1" id="KW-0805">Transcription regulation</keyword>
<dbReference type="Proteomes" id="UP001206483">
    <property type="component" value="Unassembled WGS sequence"/>
</dbReference>
<protein>
    <submittedName>
        <fullName evidence="5">DNA-binding Lrp family transcriptional regulator</fullName>
    </submittedName>
</protein>
<dbReference type="InterPro" id="IPR019887">
    <property type="entry name" value="Tscrpt_reg_AsnC/Lrp_C"/>
</dbReference>
<dbReference type="GO" id="GO:0003677">
    <property type="term" value="F:DNA binding"/>
    <property type="evidence" value="ECO:0007669"/>
    <property type="project" value="UniProtKB-KW"/>
</dbReference>
<dbReference type="InterPro" id="IPR011008">
    <property type="entry name" value="Dimeric_a/b-barrel"/>
</dbReference>
<feature type="domain" description="HTH asnC-type" evidence="4">
    <location>
        <begin position="178"/>
        <end position="238"/>
    </location>
</feature>
<reference evidence="5 6" key="1">
    <citation type="submission" date="2022-06" db="EMBL/GenBank/DDBJ databases">
        <title>Sequencing the genomes of 1000 actinobacteria strains.</title>
        <authorList>
            <person name="Klenk H.-P."/>
        </authorList>
    </citation>
    <scope>NUCLEOTIDE SEQUENCE [LARGE SCALE GENOMIC DNA]</scope>
    <source>
        <strain evidence="5 6">DSM 41656</strain>
    </source>
</reference>
<dbReference type="InterPro" id="IPR036390">
    <property type="entry name" value="WH_DNA-bd_sf"/>
</dbReference>
<gene>
    <name evidence="5" type="ORF">FHR36_003722</name>
</gene>
<name>A0ABT1J070_9ACTN</name>
<keyword evidence="2 5" id="KW-0238">DNA-binding</keyword>
<keyword evidence="3" id="KW-0804">Transcription</keyword>
<dbReference type="PROSITE" id="PS50956">
    <property type="entry name" value="HTH_ASNC_2"/>
    <property type="match status" value="1"/>
</dbReference>
<dbReference type="PANTHER" id="PTHR30154:SF34">
    <property type="entry name" value="TRANSCRIPTIONAL REGULATOR AZLB"/>
    <property type="match status" value="1"/>
</dbReference>
<dbReference type="SMART" id="SM00344">
    <property type="entry name" value="HTH_ASNC"/>
    <property type="match status" value="2"/>
</dbReference>
<dbReference type="InterPro" id="IPR036388">
    <property type="entry name" value="WH-like_DNA-bd_sf"/>
</dbReference>
<dbReference type="PRINTS" id="PR00033">
    <property type="entry name" value="HTHASNC"/>
</dbReference>
<dbReference type="EMBL" id="JAMZDX010000003">
    <property type="protein sequence ID" value="MCP2310589.1"/>
    <property type="molecule type" value="Genomic_DNA"/>
</dbReference>
<evidence type="ECO:0000256" key="3">
    <source>
        <dbReference type="ARBA" id="ARBA00023163"/>
    </source>
</evidence>
<sequence length="339" mass="35740">MDTSAADPATTLDALDRRIVTALQVDGRAETGRIAEVLGVSARTVGRRLGRMLQADVVRVVLMPDVRDAAVGALLLRVRVLRGRVETIAHALAARDDVPFVDIMLGGQEVGAVVLSDAPARDRLLYGQLPASNAVVETSVHAILHPFADAAAWRADLLIPEQIAALTPPPPAGPPAEPDGLDLRLLDLLTVDARQSHAALAAALGTPESTVRRRLHRLAEGGLLRTHATVDPRLMGMAVDANLWLDVPPGRLAEVGAALAVQPQVHGVLATSGTSNLMAAVFCPDHAALYRFTTEVLGPLGVARAETVIVAEAVKRAGLVLRRGRLVACAEASRPSVRR</sequence>
<dbReference type="Gene3D" id="1.10.10.10">
    <property type="entry name" value="Winged helix-like DNA-binding domain superfamily/Winged helix DNA-binding domain"/>
    <property type="match status" value="2"/>
</dbReference>
<dbReference type="RefSeq" id="WP_253798674.1">
    <property type="nucleotide sequence ID" value="NZ_BAAAUB010000078.1"/>
</dbReference>
<accession>A0ABT1J070</accession>
<proteinExistence type="predicted"/>
<dbReference type="Pfam" id="PF13404">
    <property type="entry name" value="HTH_AsnC-type"/>
    <property type="match status" value="2"/>
</dbReference>
<dbReference type="InterPro" id="IPR019888">
    <property type="entry name" value="Tscrpt_reg_AsnC-like"/>
</dbReference>
<evidence type="ECO:0000256" key="2">
    <source>
        <dbReference type="ARBA" id="ARBA00023125"/>
    </source>
</evidence>
<keyword evidence="6" id="KW-1185">Reference proteome</keyword>
<dbReference type="PANTHER" id="PTHR30154">
    <property type="entry name" value="LEUCINE-RESPONSIVE REGULATORY PROTEIN"/>
    <property type="match status" value="1"/>
</dbReference>
<dbReference type="Gene3D" id="3.30.70.920">
    <property type="match status" value="1"/>
</dbReference>
<dbReference type="Pfam" id="PF01037">
    <property type="entry name" value="AsnC_trans_reg"/>
    <property type="match status" value="1"/>
</dbReference>
<comment type="caution">
    <text evidence="5">The sequence shown here is derived from an EMBL/GenBank/DDBJ whole genome shotgun (WGS) entry which is preliminary data.</text>
</comment>
<evidence type="ECO:0000313" key="5">
    <source>
        <dbReference type="EMBL" id="MCP2310589.1"/>
    </source>
</evidence>
<evidence type="ECO:0000259" key="4">
    <source>
        <dbReference type="PROSITE" id="PS50956"/>
    </source>
</evidence>
<dbReference type="SUPFAM" id="SSF54909">
    <property type="entry name" value="Dimeric alpha+beta barrel"/>
    <property type="match status" value="1"/>
</dbReference>
<evidence type="ECO:0000313" key="6">
    <source>
        <dbReference type="Proteomes" id="UP001206483"/>
    </source>
</evidence>
<dbReference type="InterPro" id="IPR000485">
    <property type="entry name" value="AsnC-type_HTH_dom"/>
</dbReference>
<dbReference type="SUPFAM" id="SSF46785">
    <property type="entry name" value="Winged helix' DNA-binding domain"/>
    <property type="match status" value="2"/>
</dbReference>